<dbReference type="OrthoDB" id="8177873at2759"/>
<accession>A0A6J2Y4B7</accession>
<dbReference type="GeneID" id="115883624"/>
<keyword evidence="1" id="KW-1185">Reference proteome</keyword>
<dbReference type="RefSeq" id="XP_030757840.1">
    <property type="nucleotide sequence ID" value="XM_030901980.1"/>
</dbReference>
<dbReference type="KEGG" id="soy:115883624"/>
<evidence type="ECO:0000313" key="2">
    <source>
        <dbReference type="RefSeq" id="XP_030757840.1"/>
    </source>
</evidence>
<proteinExistence type="predicted"/>
<organism evidence="1 2">
    <name type="scientific">Sitophilus oryzae</name>
    <name type="common">Rice weevil</name>
    <name type="synonym">Curculio oryzae</name>
    <dbReference type="NCBI Taxonomy" id="7048"/>
    <lineage>
        <taxon>Eukaryota</taxon>
        <taxon>Metazoa</taxon>
        <taxon>Ecdysozoa</taxon>
        <taxon>Arthropoda</taxon>
        <taxon>Hexapoda</taxon>
        <taxon>Insecta</taxon>
        <taxon>Pterygota</taxon>
        <taxon>Neoptera</taxon>
        <taxon>Endopterygota</taxon>
        <taxon>Coleoptera</taxon>
        <taxon>Polyphaga</taxon>
        <taxon>Cucujiformia</taxon>
        <taxon>Curculionidae</taxon>
        <taxon>Dryophthorinae</taxon>
        <taxon>Sitophilus</taxon>
    </lineage>
</organism>
<dbReference type="InterPro" id="IPR027417">
    <property type="entry name" value="P-loop_NTPase"/>
</dbReference>
<evidence type="ECO:0000313" key="1">
    <source>
        <dbReference type="Proteomes" id="UP000504635"/>
    </source>
</evidence>
<dbReference type="SUPFAM" id="SSF52540">
    <property type="entry name" value="P-loop containing nucleoside triphosphate hydrolases"/>
    <property type="match status" value="1"/>
</dbReference>
<name>A0A6J2Y4B7_SITOR</name>
<reference evidence="2" key="1">
    <citation type="submission" date="2025-08" db="UniProtKB">
        <authorList>
            <consortium name="RefSeq"/>
        </authorList>
    </citation>
    <scope>IDENTIFICATION</scope>
    <source>
        <tissue evidence="2">Gonads</tissue>
    </source>
</reference>
<sequence length="680" mass="78798">MVFSIGIMAVDVKIDENIDVDDLRFYSPPSLHEEAPFVKNMFYKYIKSEFPCSSENSVHSIPKYFRKNGERQACEAEKLVFQRLKNLSSIDVSSDLSIIFFHSASYAGYSNRNQRLGKLMIREHDFVVFVKCEDKHYVLLIEVKSTNDRSTFKENIEITADAKIIKNNKRSAQHQLRDHLEVLQNGLGHAVSSQIQTYIVWPYLGAKTRDPKHKVIDRWSEDKDLHVFEDAVSKQSDFNRWFIKTVLKGRVCGDATFGQLLKRYIILSCGVFMDEIDSKMLALLTQQQLELLRTDLCKKRGSLVVHGIAGTGKTLLILKKLQLLHENNELNDANRALYICYWPGIRCDVINKLKTMGIDRYVDTTRFFITAEDFLKNNKIKYKHIFMDEAEATILSFKKEIVENTFYNIFRAYHNGNCPLETCTLASLEAFEKYNISTLIELHLDQKINWGQLWFMVDTNQALMFLPKHSPKILKTPQIVLNKVIRSTKRICRFFRFASNNSYLEEDFPRSSKDPPIFWANRGTNVTETVSEVLVDLCATKGVKPPDICVIPFLQNEKLSKDAINMQIYRKFVENAFRPVGVSDVESFLNRRAPNEFLVAWALRVKGLEFKVVVMVVDEDQFDQQDADDRRKLYVIASRSTCMLVVIGDESFKNSLELKDCFQDYCFNIEFEYQKALSDT</sequence>
<dbReference type="Proteomes" id="UP000504635">
    <property type="component" value="Unplaced"/>
</dbReference>
<dbReference type="AlphaFoldDB" id="A0A6J2Y4B7"/>
<gene>
    <name evidence="2" type="primary">LOC115883624</name>
</gene>
<dbReference type="Gene3D" id="3.40.50.300">
    <property type="entry name" value="P-loop containing nucleotide triphosphate hydrolases"/>
    <property type="match status" value="2"/>
</dbReference>
<protein>
    <submittedName>
        <fullName evidence="2">Uncharacterized protein LOC115883624 isoform X1</fullName>
    </submittedName>
</protein>
<dbReference type="InParanoid" id="A0A6J2Y4B7"/>